<protein>
    <recommendedName>
        <fullName evidence="5">Zn(2)-C6 fungal-type domain-containing protein</fullName>
    </recommendedName>
</protein>
<evidence type="ECO:0000313" key="7">
    <source>
        <dbReference type="Proteomes" id="UP001203852"/>
    </source>
</evidence>
<evidence type="ECO:0000256" key="4">
    <source>
        <dbReference type="ARBA" id="ARBA00023242"/>
    </source>
</evidence>
<keyword evidence="1" id="KW-0805">Transcription regulation</keyword>
<evidence type="ECO:0000313" key="6">
    <source>
        <dbReference type="EMBL" id="KAI1608576.1"/>
    </source>
</evidence>
<dbReference type="Proteomes" id="UP001203852">
    <property type="component" value="Unassembled WGS sequence"/>
</dbReference>
<sequence length="510" mass="57444">MVYSGPPSKACLSCRNRRIKCDLAIPECKQCSRAGRVCEGYRNQLDLLFRDQTQMIAGKAQGLKQRTTQTLHTQSGCVGTCNRQRVSTTSSRTRPSATCQPQCPLAWCPSTSQDDYAACFFFSNYSRQSSEQPQRLYEHLPMLYTDREASHLPNCIITAIGLAGLAHRKKNPDMLVTAETCYDSALRQTNHALQDPQTACSDQVLVSVLLLGVYETNNRGECRSTTNWLKHVQGASTLLGLRGKQQLSTELGRRLFEDVRIQILTLCSLTRTPIPQAVLDLSNECWSHVRDPADELVLISTDFWKLRSERPFHPRSSDSETVDREIVFRCTPLLAELIAWRLHLDPGSSPRRVSIIVPRSDVLRGYYDVYEDAWTAALLNQYHRLSLLVQELAVTRLLNLQRKHLLSLNETLQIADLRIDMIAHIEAICASVPYVLETGRIEGGRSLLWPLYICGQLNPKTLPMESGTRDWIVGRLSAIGSGMGVRQALFLKDVLVSQQEVTEVLTQEQD</sequence>
<gene>
    <name evidence="6" type="ORF">EDD36DRAFT_103910</name>
</gene>
<dbReference type="PANTHER" id="PTHR38791">
    <property type="entry name" value="ZN(II)2CYS6 TRANSCRIPTION FACTOR (EUROFUNG)-RELATED-RELATED"/>
    <property type="match status" value="1"/>
</dbReference>
<evidence type="ECO:0000256" key="2">
    <source>
        <dbReference type="ARBA" id="ARBA00023125"/>
    </source>
</evidence>
<comment type="caution">
    <text evidence="6">The sequence shown here is derived from an EMBL/GenBank/DDBJ whole genome shotgun (WGS) entry which is preliminary data.</text>
</comment>
<organism evidence="6 7">
    <name type="scientific">Exophiala viscosa</name>
    <dbReference type="NCBI Taxonomy" id="2486360"/>
    <lineage>
        <taxon>Eukaryota</taxon>
        <taxon>Fungi</taxon>
        <taxon>Dikarya</taxon>
        <taxon>Ascomycota</taxon>
        <taxon>Pezizomycotina</taxon>
        <taxon>Eurotiomycetes</taxon>
        <taxon>Chaetothyriomycetidae</taxon>
        <taxon>Chaetothyriales</taxon>
        <taxon>Herpotrichiellaceae</taxon>
        <taxon>Exophiala</taxon>
    </lineage>
</organism>
<reference evidence="6" key="1">
    <citation type="journal article" date="2022" name="bioRxiv">
        <title>Deciphering the potential niche of two novel black yeast fungi from a biological soil crust based on their genomes, phenotypes, and melanin regulation.</title>
        <authorList>
            <consortium name="DOE Joint Genome Institute"/>
            <person name="Carr E.C."/>
            <person name="Barton Q."/>
            <person name="Grambo S."/>
            <person name="Sullivan M."/>
            <person name="Renfro C.M."/>
            <person name="Kuo A."/>
            <person name="Pangilinan J."/>
            <person name="Lipzen A."/>
            <person name="Keymanesh K."/>
            <person name="Savage E."/>
            <person name="Barry K."/>
            <person name="Grigoriev I.V."/>
            <person name="Riekhof W.R."/>
            <person name="Harris S.S."/>
        </authorList>
    </citation>
    <scope>NUCLEOTIDE SEQUENCE</scope>
    <source>
        <strain evidence="6">JF 03-4F</strain>
    </source>
</reference>
<dbReference type="GO" id="GO:0000981">
    <property type="term" value="F:DNA-binding transcription factor activity, RNA polymerase II-specific"/>
    <property type="evidence" value="ECO:0007669"/>
    <property type="project" value="InterPro"/>
</dbReference>
<keyword evidence="4" id="KW-0539">Nucleus</keyword>
<keyword evidence="7" id="KW-1185">Reference proteome</keyword>
<dbReference type="CDD" id="cd00067">
    <property type="entry name" value="GAL4"/>
    <property type="match status" value="1"/>
</dbReference>
<evidence type="ECO:0000256" key="1">
    <source>
        <dbReference type="ARBA" id="ARBA00023015"/>
    </source>
</evidence>
<proteinExistence type="predicted"/>
<dbReference type="Pfam" id="PF00172">
    <property type="entry name" value="Zn_clus"/>
    <property type="match status" value="1"/>
</dbReference>
<dbReference type="SUPFAM" id="SSF57701">
    <property type="entry name" value="Zn2/Cys6 DNA-binding domain"/>
    <property type="match status" value="1"/>
</dbReference>
<dbReference type="AlphaFoldDB" id="A0AAN6DLM4"/>
<dbReference type="InterPro" id="IPR021858">
    <property type="entry name" value="Fun_TF"/>
</dbReference>
<dbReference type="Gene3D" id="4.10.240.10">
    <property type="entry name" value="Zn(2)-C6 fungal-type DNA-binding domain"/>
    <property type="match status" value="1"/>
</dbReference>
<dbReference type="PROSITE" id="PS50048">
    <property type="entry name" value="ZN2_CY6_FUNGAL_2"/>
    <property type="match status" value="1"/>
</dbReference>
<dbReference type="PANTHER" id="PTHR38791:SF5">
    <property type="entry name" value="TRANSCRIPTION FACTOR DBAG-RELATED"/>
    <property type="match status" value="1"/>
</dbReference>
<accession>A0AAN6DLM4</accession>
<dbReference type="GO" id="GO:0008270">
    <property type="term" value="F:zinc ion binding"/>
    <property type="evidence" value="ECO:0007669"/>
    <property type="project" value="InterPro"/>
</dbReference>
<evidence type="ECO:0000259" key="5">
    <source>
        <dbReference type="PROSITE" id="PS50048"/>
    </source>
</evidence>
<dbReference type="InterPro" id="IPR036864">
    <property type="entry name" value="Zn2-C6_fun-type_DNA-bd_sf"/>
</dbReference>
<keyword evidence="2" id="KW-0238">DNA-binding</keyword>
<dbReference type="EMBL" id="MU404363">
    <property type="protein sequence ID" value="KAI1608576.1"/>
    <property type="molecule type" value="Genomic_DNA"/>
</dbReference>
<dbReference type="GO" id="GO:0003677">
    <property type="term" value="F:DNA binding"/>
    <property type="evidence" value="ECO:0007669"/>
    <property type="project" value="UniProtKB-KW"/>
</dbReference>
<name>A0AAN6DLM4_9EURO</name>
<feature type="domain" description="Zn(2)-C6 fungal-type" evidence="5">
    <location>
        <begin position="10"/>
        <end position="38"/>
    </location>
</feature>
<dbReference type="InterPro" id="IPR001138">
    <property type="entry name" value="Zn2Cys6_DnaBD"/>
</dbReference>
<dbReference type="SMART" id="SM00066">
    <property type="entry name" value="GAL4"/>
    <property type="match status" value="1"/>
</dbReference>
<keyword evidence="3" id="KW-0804">Transcription</keyword>
<dbReference type="Pfam" id="PF11951">
    <property type="entry name" value="Fungal_trans_2"/>
    <property type="match status" value="1"/>
</dbReference>
<dbReference type="PROSITE" id="PS00463">
    <property type="entry name" value="ZN2_CY6_FUNGAL_1"/>
    <property type="match status" value="1"/>
</dbReference>
<evidence type="ECO:0000256" key="3">
    <source>
        <dbReference type="ARBA" id="ARBA00023163"/>
    </source>
</evidence>
<dbReference type="InterPro" id="IPR053175">
    <property type="entry name" value="DHMBA_Reg_Transcription_Factor"/>
</dbReference>